<proteinExistence type="predicted"/>
<sequence>DSASRAEITAFGGEAYIVGDLSFGCALPPWSTTTGKPVVVDSVVKQNLPKLARMADRLDADFVSMKYTKGGAAFAKRRWFGGHSVKRRCPLAGISNRMEFAGCIGRQRCAYTFEIVFGMPPCNWFETSLSNSAGGWNSREKDDFKWEL</sequence>
<dbReference type="EMBL" id="BARS01038248">
    <property type="protein sequence ID" value="GAG20447.1"/>
    <property type="molecule type" value="Genomic_DNA"/>
</dbReference>
<comment type="caution">
    <text evidence="1">The sequence shown here is derived from an EMBL/GenBank/DDBJ whole genome shotgun (WGS) entry which is preliminary data.</text>
</comment>
<feature type="non-terminal residue" evidence="1">
    <location>
        <position position="1"/>
    </location>
</feature>
<evidence type="ECO:0000313" key="1">
    <source>
        <dbReference type="EMBL" id="GAG20447.1"/>
    </source>
</evidence>
<dbReference type="AlphaFoldDB" id="X0WB81"/>
<protein>
    <submittedName>
        <fullName evidence="1">Uncharacterized protein</fullName>
    </submittedName>
</protein>
<organism evidence="1">
    <name type="scientific">marine sediment metagenome</name>
    <dbReference type="NCBI Taxonomy" id="412755"/>
    <lineage>
        <taxon>unclassified sequences</taxon>
        <taxon>metagenomes</taxon>
        <taxon>ecological metagenomes</taxon>
    </lineage>
</organism>
<reference evidence="1" key="1">
    <citation type="journal article" date="2014" name="Front. Microbiol.">
        <title>High frequency of phylogenetically diverse reductive dehalogenase-homologous genes in deep subseafloor sedimentary metagenomes.</title>
        <authorList>
            <person name="Kawai M."/>
            <person name="Futagami T."/>
            <person name="Toyoda A."/>
            <person name="Takaki Y."/>
            <person name="Nishi S."/>
            <person name="Hori S."/>
            <person name="Arai W."/>
            <person name="Tsubouchi T."/>
            <person name="Morono Y."/>
            <person name="Uchiyama I."/>
            <person name="Ito T."/>
            <person name="Fujiyama A."/>
            <person name="Inagaki F."/>
            <person name="Takami H."/>
        </authorList>
    </citation>
    <scope>NUCLEOTIDE SEQUENCE</scope>
    <source>
        <strain evidence="1">Expedition CK06-06</strain>
    </source>
</reference>
<accession>X0WB81</accession>
<gene>
    <name evidence="1" type="ORF">S01H1_58546</name>
</gene>
<name>X0WB81_9ZZZZ</name>